<dbReference type="STRING" id="758820.SAMN00777080_0231"/>
<dbReference type="PANTHER" id="PTHR17985">
    <property type="entry name" value="SER/THR-RICH PROTEIN T10 IN DGCR REGION"/>
    <property type="match status" value="1"/>
</dbReference>
<dbReference type="AlphaFoldDB" id="A0A1W2GYL3"/>
<keyword evidence="2" id="KW-1185">Reference proteome</keyword>
<proteinExistence type="predicted"/>
<gene>
    <name evidence="1" type="ORF">SAMN00777080_0231</name>
</gene>
<evidence type="ECO:0000313" key="1">
    <source>
        <dbReference type="EMBL" id="SMD41701.1"/>
    </source>
</evidence>
<dbReference type="RefSeq" id="WP_084118565.1">
    <property type="nucleotide sequence ID" value="NZ_LT838813.1"/>
</dbReference>
<dbReference type="OrthoDB" id="4380123at2"/>
<dbReference type="Proteomes" id="UP000192333">
    <property type="component" value="Chromosome I"/>
</dbReference>
<organism evidence="1 2">
    <name type="scientific">Aquiflexum balticum DSM 16537</name>
    <dbReference type="NCBI Taxonomy" id="758820"/>
    <lineage>
        <taxon>Bacteria</taxon>
        <taxon>Pseudomonadati</taxon>
        <taxon>Bacteroidota</taxon>
        <taxon>Cytophagia</taxon>
        <taxon>Cytophagales</taxon>
        <taxon>Cyclobacteriaceae</taxon>
        <taxon>Aquiflexum</taxon>
    </lineage>
</organism>
<dbReference type="EMBL" id="LT838813">
    <property type="protein sequence ID" value="SMD41701.1"/>
    <property type="molecule type" value="Genomic_DNA"/>
</dbReference>
<sequence>MCLLAFNWNKHPEFKMILVANRDEFFERPTESLHLWDEGFYAGKDLRAGGTWLGIHPNGRFGALTNYRDMRNMKKDAKSRGDLVKNFLEEEMGPEEYLSEIQKEKDLYEGFNLLVGNHEELYYFSNKKEGIHKLDYGLYGLSNALLDTPWNKLLMAKEKLKNKIEKGALDKKELSEAVLSKAIEPDDQLADTGATLEQERAVSAQFINFGNYYGTINTTVLLWKHSGEVEIKEKRYFQTEGRTEEKEIQFQMEELKEHKAG</sequence>
<protein>
    <submittedName>
        <fullName evidence="1">Uncharacterized conserved protein, contains NRDE domain</fullName>
    </submittedName>
</protein>
<accession>A0A1W2GYL3</accession>
<name>A0A1W2GYL3_9BACT</name>
<dbReference type="PANTHER" id="PTHR17985:SF8">
    <property type="entry name" value="TRANSPORT AND GOLGI ORGANIZATION PROTEIN 2 HOMOLOG"/>
    <property type="match status" value="1"/>
</dbReference>
<dbReference type="Pfam" id="PF05742">
    <property type="entry name" value="TANGO2"/>
    <property type="match status" value="1"/>
</dbReference>
<dbReference type="InterPro" id="IPR008551">
    <property type="entry name" value="TANGO2"/>
</dbReference>
<evidence type="ECO:0000313" key="2">
    <source>
        <dbReference type="Proteomes" id="UP000192333"/>
    </source>
</evidence>
<reference evidence="2" key="1">
    <citation type="submission" date="2017-04" db="EMBL/GenBank/DDBJ databases">
        <authorList>
            <person name="Varghese N."/>
            <person name="Submissions S."/>
        </authorList>
    </citation>
    <scope>NUCLEOTIDE SEQUENCE [LARGE SCALE GENOMIC DNA]</scope>
    <source>
        <strain evidence="2">DSM 16537</strain>
    </source>
</reference>